<organism evidence="2">
    <name type="scientific">marine metagenome</name>
    <dbReference type="NCBI Taxonomy" id="408172"/>
    <lineage>
        <taxon>unclassified sequences</taxon>
        <taxon>metagenomes</taxon>
        <taxon>ecological metagenomes</taxon>
    </lineage>
</organism>
<gene>
    <name evidence="2" type="ORF">METZ01_LOCUS140426</name>
</gene>
<reference evidence="2" key="1">
    <citation type="submission" date="2018-05" db="EMBL/GenBank/DDBJ databases">
        <authorList>
            <person name="Lanie J.A."/>
            <person name="Ng W.-L."/>
            <person name="Kazmierczak K.M."/>
            <person name="Andrzejewski T.M."/>
            <person name="Davidsen T.M."/>
            <person name="Wayne K.J."/>
            <person name="Tettelin H."/>
            <person name="Glass J.I."/>
            <person name="Rusch D."/>
            <person name="Podicherti R."/>
            <person name="Tsui H.-C.T."/>
            <person name="Winkler M.E."/>
        </authorList>
    </citation>
    <scope>NUCLEOTIDE SEQUENCE</scope>
</reference>
<proteinExistence type="predicted"/>
<sequence>PTMISPVGLDVGRNPTGISPDYEPPFAFQGRIHRVDIATRRAFRKEDEAAIELAAAERMQ</sequence>
<evidence type="ECO:0000256" key="1">
    <source>
        <dbReference type="SAM" id="MobiDB-lite"/>
    </source>
</evidence>
<feature type="region of interest" description="Disordered" evidence="1">
    <location>
        <begin position="1"/>
        <end position="22"/>
    </location>
</feature>
<accession>A0A381ZFF6</accession>
<name>A0A381ZFF6_9ZZZZ</name>
<dbReference type="AlphaFoldDB" id="A0A381ZFF6"/>
<dbReference type="EMBL" id="UINC01020984">
    <property type="protein sequence ID" value="SVA87572.1"/>
    <property type="molecule type" value="Genomic_DNA"/>
</dbReference>
<protein>
    <submittedName>
        <fullName evidence="2">Uncharacterized protein</fullName>
    </submittedName>
</protein>
<feature type="non-terminal residue" evidence="2">
    <location>
        <position position="1"/>
    </location>
</feature>
<evidence type="ECO:0000313" key="2">
    <source>
        <dbReference type="EMBL" id="SVA87572.1"/>
    </source>
</evidence>